<keyword evidence="2" id="KW-1185">Reference proteome</keyword>
<protein>
    <submittedName>
        <fullName evidence="1">Uncharacterized protein</fullName>
    </submittedName>
</protein>
<proteinExistence type="predicted"/>
<gene>
    <name evidence="1" type="ORF">RRF57_010156</name>
</gene>
<name>A0AAN7V3D0_9PEZI</name>
<accession>A0AAN7V3D0</accession>
<comment type="caution">
    <text evidence="1">The sequence shown here is derived from an EMBL/GenBank/DDBJ whole genome shotgun (WGS) entry which is preliminary data.</text>
</comment>
<evidence type="ECO:0000313" key="1">
    <source>
        <dbReference type="EMBL" id="KAK5634444.1"/>
    </source>
</evidence>
<dbReference type="Proteomes" id="UP001305414">
    <property type="component" value="Unassembled WGS sequence"/>
</dbReference>
<evidence type="ECO:0000313" key="2">
    <source>
        <dbReference type="Proteomes" id="UP001305414"/>
    </source>
</evidence>
<dbReference type="EMBL" id="JAWHQM010000041">
    <property type="protein sequence ID" value="KAK5634444.1"/>
    <property type="molecule type" value="Genomic_DNA"/>
</dbReference>
<organism evidence="1 2">
    <name type="scientific">Xylaria bambusicola</name>
    <dbReference type="NCBI Taxonomy" id="326684"/>
    <lineage>
        <taxon>Eukaryota</taxon>
        <taxon>Fungi</taxon>
        <taxon>Dikarya</taxon>
        <taxon>Ascomycota</taxon>
        <taxon>Pezizomycotina</taxon>
        <taxon>Sordariomycetes</taxon>
        <taxon>Xylariomycetidae</taxon>
        <taxon>Xylariales</taxon>
        <taxon>Xylariaceae</taxon>
        <taxon>Xylaria</taxon>
    </lineage>
</organism>
<dbReference type="AlphaFoldDB" id="A0AAN7V3D0"/>
<reference evidence="1 2" key="1">
    <citation type="submission" date="2023-10" db="EMBL/GenBank/DDBJ databases">
        <title>Draft genome sequence of Xylaria bambusicola isolate GMP-LS, the root and basal stem rot pathogen of sugarcane in Indonesia.</title>
        <authorList>
            <person name="Selvaraj P."/>
            <person name="Muralishankar V."/>
            <person name="Muruganantham S."/>
            <person name="Sp S."/>
            <person name="Haryani S."/>
            <person name="Lau K.J.X."/>
            <person name="Naqvi N.I."/>
        </authorList>
    </citation>
    <scope>NUCLEOTIDE SEQUENCE [LARGE SCALE GENOMIC DNA]</scope>
    <source>
        <strain evidence="1">GMP-LS</strain>
    </source>
</reference>
<sequence>MQKTRFADKEYGAGSDLIEVQCLGRCCSKRSKHRLLVSRNELCISKALVVAIISEELGGVAEKVIQVNIRNAGRGLQALPVPT</sequence>